<proteinExistence type="predicted"/>
<dbReference type="KEGG" id="ngr:NAEGRDRAFT_75525"/>
<dbReference type="GeneID" id="8862972"/>
<protein>
    <submittedName>
        <fullName evidence="1">Predicted protein</fullName>
    </submittedName>
</protein>
<dbReference type="InParanoid" id="D2W2B0"/>
<dbReference type="EMBL" id="GG738925">
    <property type="protein sequence ID" value="EFC36833.1"/>
    <property type="molecule type" value="Genomic_DNA"/>
</dbReference>
<dbReference type="AlphaFoldDB" id="D2W2B0"/>
<organism evidence="2">
    <name type="scientific">Naegleria gruberi</name>
    <name type="common">Amoeba</name>
    <dbReference type="NCBI Taxonomy" id="5762"/>
    <lineage>
        <taxon>Eukaryota</taxon>
        <taxon>Discoba</taxon>
        <taxon>Heterolobosea</taxon>
        <taxon>Tetramitia</taxon>
        <taxon>Eutetramitia</taxon>
        <taxon>Vahlkampfiidae</taxon>
        <taxon>Naegleria</taxon>
    </lineage>
</organism>
<sequence>MLVNEQYVKNTLKDINLIYDSHNQIIPEMEISFLDMDDILFRIKNCRGIVYTKDVGSEQKEWEFVLFTFCGYPLLVKVDKYGIYINDLQFFEMEKYSLSLTHHSRFNIIESIFNYKYEPVGYCGIDETFNHDSILEIILVEFFQQILTYLPTSVKNELKTDIDTLEYSFFQVPLMKDLISDIKQTYGRNSYKKLKIEKPKKIENMRKGRTRLSLSELLN</sequence>
<dbReference type="Proteomes" id="UP000006671">
    <property type="component" value="Unassembled WGS sequence"/>
</dbReference>
<evidence type="ECO:0000313" key="1">
    <source>
        <dbReference type="EMBL" id="EFC36833.1"/>
    </source>
</evidence>
<name>D2W2B0_NAEGR</name>
<gene>
    <name evidence="1" type="ORF">NAEGRDRAFT_75525</name>
</gene>
<accession>D2W2B0</accession>
<keyword evidence="2" id="KW-1185">Reference proteome</keyword>
<dbReference type="RefSeq" id="XP_002669577.1">
    <property type="nucleotide sequence ID" value="XM_002669531.1"/>
</dbReference>
<dbReference type="VEuPathDB" id="AmoebaDB:NAEGRDRAFT_75525"/>
<reference evidence="1 2" key="1">
    <citation type="journal article" date="2010" name="Cell">
        <title>The genome of Naegleria gruberi illuminates early eukaryotic versatility.</title>
        <authorList>
            <person name="Fritz-Laylin L.K."/>
            <person name="Prochnik S.E."/>
            <person name="Ginger M.L."/>
            <person name="Dacks J.B."/>
            <person name="Carpenter M.L."/>
            <person name="Field M.C."/>
            <person name="Kuo A."/>
            <person name="Paredez A."/>
            <person name="Chapman J."/>
            <person name="Pham J."/>
            <person name="Shu S."/>
            <person name="Neupane R."/>
            <person name="Cipriano M."/>
            <person name="Mancuso J."/>
            <person name="Tu H."/>
            <person name="Salamov A."/>
            <person name="Lindquist E."/>
            <person name="Shapiro H."/>
            <person name="Lucas S."/>
            <person name="Grigoriev I.V."/>
            <person name="Cande W.Z."/>
            <person name="Fulton C."/>
            <person name="Rokhsar D.S."/>
            <person name="Dawson S.C."/>
        </authorList>
    </citation>
    <scope>NUCLEOTIDE SEQUENCE [LARGE SCALE GENOMIC DNA]</scope>
    <source>
        <strain evidence="1 2">NEG-M</strain>
    </source>
</reference>
<evidence type="ECO:0000313" key="2">
    <source>
        <dbReference type="Proteomes" id="UP000006671"/>
    </source>
</evidence>